<evidence type="ECO:0008006" key="4">
    <source>
        <dbReference type="Google" id="ProtNLM"/>
    </source>
</evidence>
<reference evidence="3" key="1">
    <citation type="journal article" date="2019" name="Int. J. Syst. Evol. Microbiol.">
        <title>The Global Catalogue of Microorganisms (GCM) 10K type strain sequencing project: providing services to taxonomists for standard genome sequencing and annotation.</title>
        <authorList>
            <consortium name="The Broad Institute Genomics Platform"/>
            <consortium name="The Broad Institute Genome Sequencing Center for Infectious Disease"/>
            <person name="Wu L."/>
            <person name="Ma J."/>
        </authorList>
    </citation>
    <scope>NUCLEOTIDE SEQUENCE [LARGE SCALE GENOMIC DNA]</scope>
    <source>
        <strain evidence="3">JCM 16916</strain>
    </source>
</reference>
<protein>
    <recommendedName>
        <fullName evidence="4">Lipoprotein</fullName>
    </recommendedName>
</protein>
<keyword evidence="3" id="KW-1185">Reference proteome</keyword>
<gene>
    <name evidence="2" type="ORF">GCM10022229_04810</name>
</gene>
<dbReference type="EMBL" id="BAAAZU010000003">
    <property type="protein sequence ID" value="GAA3914792.1"/>
    <property type="molecule type" value="Genomic_DNA"/>
</dbReference>
<evidence type="ECO:0000256" key="1">
    <source>
        <dbReference type="SAM" id="SignalP"/>
    </source>
</evidence>
<keyword evidence="1" id="KW-0732">Signal</keyword>
<accession>A0ABP7M4C4</accession>
<dbReference type="Proteomes" id="UP001501727">
    <property type="component" value="Unassembled WGS sequence"/>
</dbReference>
<evidence type="ECO:0000313" key="3">
    <source>
        <dbReference type="Proteomes" id="UP001501727"/>
    </source>
</evidence>
<feature type="chain" id="PRO_5047477355" description="Lipoprotein" evidence="1">
    <location>
        <begin position="30"/>
        <end position="125"/>
    </location>
</feature>
<feature type="signal peptide" evidence="1">
    <location>
        <begin position="1"/>
        <end position="29"/>
    </location>
</feature>
<evidence type="ECO:0000313" key="2">
    <source>
        <dbReference type="EMBL" id="GAA3914792.1"/>
    </source>
</evidence>
<sequence>MSPWAPLRAMLVAGALLSSGCSDPFPASADPPRDGDGMATALGVQYRHLTSPEMATMATRCETASVLARSFDDWIAAVHSAGMHREYVDELIDAHIRAAVIRTRCTPVPLAPRPGTRAAERERRR</sequence>
<proteinExistence type="predicted"/>
<comment type="caution">
    <text evidence="2">The sequence shown here is derived from an EMBL/GenBank/DDBJ whole genome shotgun (WGS) entry which is preliminary data.</text>
</comment>
<name>A0ABP7M4C4_9GAMM</name>
<organism evidence="2 3">
    <name type="scientific">Luteimonas lutimaris</name>
    <dbReference type="NCBI Taxonomy" id="698645"/>
    <lineage>
        <taxon>Bacteria</taxon>
        <taxon>Pseudomonadati</taxon>
        <taxon>Pseudomonadota</taxon>
        <taxon>Gammaproteobacteria</taxon>
        <taxon>Lysobacterales</taxon>
        <taxon>Lysobacteraceae</taxon>
        <taxon>Luteimonas</taxon>
    </lineage>
</organism>